<protein>
    <submittedName>
        <fullName evidence="2">Uncharacterized protein</fullName>
    </submittedName>
</protein>
<reference evidence="2 3" key="1">
    <citation type="submission" date="2019-11" db="EMBL/GenBank/DDBJ databases">
        <title>Draft genome sequence of Paludibacterium sp. dN18-1.</title>
        <authorList>
            <person name="Im W.-T."/>
        </authorList>
    </citation>
    <scope>NUCLEOTIDE SEQUENCE [LARGE SCALE GENOMIC DNA]</scope>
    <source>
        <strain evidence="3">dN 18-1</strain>
    </source>
</reference>
<feature type="transmembrane region" description="Helical" evidence="1">
    <location>
        <begin position="149"/>
        <end position="173"/>
    </location>
</feature>
<dbReference type="AlphaFoldDB" id="A0A844GF26"/>
<dbReference type="RefSeq" id="WP_230371101.1">
    <property type="nucleotide sequence ID" value="NZ_WLYX01000001.1"/>
</dbReference>
<dbReference type="Proteomes" id="UP000446658">
    <property type="component" value="Unassembled WGS sequence"/>
</dbReference>
<accession>A0A844GF26</accession>
<gene>
    <name evidence="2" type="ORF">GKE73_15810</name>
</gene>
<comment type="caution">
    <text evidence="2">The sequence shown here is derived from an EMBL/GenBank/DDBJ whole genome shotgun (WGS) entry which is preliminary data.</text>
</comment>
<dbReference type="EMBL" id="WLYX01000001">
    <property type="protein sequence ID" value="MTD33920.1"/>
    <property type="molecule type" value="Genomic_DNA"/>
</dbReference>
<keyword evidence="1" id="KW-1133">Transmembrane helix</keyword>
<proteinExistence type="predicted"/>
<name>A0A844GF26_9NEIS</name>
<sequence length="180" mass="19687">MLAVLLSFFLLILWRLIAARSGVAIACFVAAYFILAGLFRLADPQTLLRPIWLPFVYIYSWLAIATVLWAAATMRVTRRALSFPGQPPLLSALFSSQLALHLGVVALSPWLGWRPLAAYAMLPPVVVVVSYGCYRLFAYVTGKLGCATVPWPILGGAVLLAPLALMALGKWLVPYLLGWV</sequence>
<keyword evidence="1" id="KW-0812">Transmembrane</keyword>
<keyword evidence="1" id="KW-0472">Membrane</keyword>
<feature type="transmembrane region" description="Helical" evidence="1">
    <location>
        <begin position="116"/>
        <end position="137"/>
    </location>
</feature>
<organism evidence="2 3">
    <name type="scientific">Paludibacterium denitrificans</name>
    <dbReference type="NCBI Taxonomy" id="2675226"/>
    <lineage>
        <taxon>Bacteria</taxon>
        <taxon>Pseudomonadati</taxon>
        <taxon>Pseudomonadota</taxon>
        <taxon>Betaproteobacteria</taxon>
        <taxon>Neisseriales</taxon>
        <taxon>Chromobacteriaceae</taxon>
        <taxon>Paludibacterium</taxon>
    </lineage>
</organism>
<evidence type="ECO:0000313" key="3">
    <source>
        <dbReference type="Proteomes" id="UP000446658"/>
    </source>
</evidence>
<evidence type="ECO:0000256" key="1">
    <source>
        <dbReference type="SAM" id="Phobius"/>
    </source>
</evidence>
<keyword evidence="3" id="KW-1185">Reference proteome</keyword>
<feature type="transmembrane region" description="Helical" evidence="1">
    <location>
        <begin position="55"/>
        <end position="77"/>
    </location>
</feature>
<feature type="transmembrane region" description="Helical" evidence="1">
    <location>
        <begin position="89"/>
        <end position="110"/>
    </location>
</feature>
<evidence type="ECO:0000313" key="2">
    <source>
        <dbReference type="EMBL" id="MTD33920.1"/>
    </source>
</evidence>